<evidence type="ECO:0000313" key="3">
    <source>
        <dbReference type="Proteomes" id="UP001190700"/>
    </source>
</evidence>
<feature type="transmembrane region" description="Helical" evidence="1">
    <location>
        <begin position="12"/>
        <end position="31"/>
    </location>
</feature>
<keyword evidence="1" id="KW-1133">Transmembrane helix</keyword>
<evidence type="ECO:0000256" key="1">
    <source>
        <dbReference type="SAM" id="Phobius"/>
    </source>
</evidence>
<accession>A0AAE0FFU1</accession>
<keyword evidence="1" id="KW-0812">Transmembrane</keyword>
<name>A0AAE0FFU1_9CHLO</name>
<keyword evidence="3" id="KW-1185">Reference proteome</keyword>
<protein>
    <submittedName>
        <fullName evidence="2">Uncharacterized protein</fullName>
    </submittedName>
</protein>
<dbReference type="Proteomes" id="UP001190700">
    <property type="component" value="Unassembled WGS sequence"/>
</dbReference>
<dbReference type="EMBL" id="LGRX02019124">
    <property type="protein sequence ID" value="KAK3258955.1"/>
    <property type="molecule type" value="Genomic_DNA"/>
</dbReference>
<sequence>MYLFHLTKRTRWYLGMFYLSSVCYQFFSFAFQELIPPGFHVPVNHIRQLGLPNSEILVTGFTKWNQGILALVLIFAMAVIWNIEKLSSELRASNIPVSSYGETRKTFAQGYDVDSVTQSLGRDIPKSRQITSGFFRPA</sequence>
<gene>
    <name evidence="2" type="ORF">CYMTET_32024</name>
</gene>
<comment type="caution">
    <text evidence="2">The sequence shown here is derived from an EMBL/GenBank/DDBJ whole genome shotgun (WGS) entry which is preliminary data.</text>
</comment>
<feature type="transmembrane region" description="Helical" evidence="1">
    <location>
        <begin position="64"/>
        <end position="83"/>
    </location>
</feature>
<organism evidence="2 3">
    <name type="scientific">Cymbomonas tetramitiformis</name>
    <dbReference type="NCBI Taxonomy" id="36881"/>
    <lineage>
        <taxon>Eukaryota</taxon>
        <taxon>Viridiplantae</taxon>
        <taxon>Chlorophyta</taxon>
        <taxon>Pyramimonadophyceae</taxon>
        <taxon>Pyramimonadales</taxon>
        <taxon>Pyramimonadaceae</taxon>
        <taxon>Cymbomonas</taxon>
    </lineage>
</organism>
<evidence type="ECO:0000313" key="2">
    <source>
        <dbReference type="EMBL" id="KAK3258955.1"/>
    </source>
</evidence>
<reference evidence="2 3" key="1">
    <citation type="journal article" date="2015" name="Genome Biol. Evol.">
        <title>Comparative Genomics of a Bacterivorous Green Alga Reveals Evolutionary Causalities and Consequences of Phago-Mixotrophic Mode of Nutrition.</title>
        <authorList>
            <person name="Burns J.A."/>
            <person name="Paasch A."/>
            <person name="Narechania A."/>
            <person name="Kim E."/>
        </authorList>
    </citation>
    <scope>NUCLEOTIDE SEQUENCE [LARGE SCALE GENOMIC DNA]</scope>
    <source>
        <strain evidence="2 3">PLY_AMNH</strain>
    </source>
</reference>
<keyword evidence="1" id="KW-0472">Membrane</keyword>
<dbReference type="AlphaFoldDB" id="A0AAE0FFU1"/>
<proteinExistence type="predicted"/>